<dbReference type="GO" id="GO:0008270">
    <property type="term" value="F:zinc ion binding"/>
    <property type="evidence" value="ECO:0007669"/>
    <property type="project" value="UniProtKB-KW"/>
</dbReference>
<dbReference type="Proteomes" id="UP000326396">
    <property type="component" value="Unassembled WGS sequence"/>
</dbReference>
<keyword evidence="1" id="KW-0863">Zinc-finger</keyword>
<reference evidence="5 6" key="1">
    <citation type="submission" date="2019-05" db="EMBL/GenBank/DDBJ databases">
        <title>Mikania micrantha, genome provides insights into the molecular mechanism of rapid growth.</title>
        <authorList>
            <person name="Liu B."/>
        </authorList>
    </citation>
    <scope>NUCLEOTIDE SEQUENCE [LARGE SCALE GENOMIC DNA]</scope>
    <source>
        <strain evidence="5">NLD-2019</strain>
        <tissue evidence="5">Leaf</tissue>
    </source>
</reference>
<comment type="caution">
    <text evidence="5">The sequence shown here is derived from an EMBL/GenBank/DDBJ whole genome shotgun (WGS) entry which is preliminary data.</text>
</comment>
<feature type="coiled-coil region" evidence="2">
    <location>
        <begin position="243"/>
        <end position="294"/>
    </location>
</feature>
<feature type="compositionally biased region" description="Polar residues" evidence="3">
    <location>
        <begin position="363"/>
        <end position="378"/>
    </location>
</feature>
<dbReference type="PANTHER" id="PTHR47344:SF1">
    <property type="entry name" value="RING ZINC FINGER PROTEIN-RELATED"/>
    <property type="match status" value="1"/>
</dbReference>
<evidence type="ECO:0000256" key="1">
    <source>
        <dbReference type="PROSITE-ProRule" id="PRU00175"/>
    </source>
</evidence>
<dbReference type="AlphaFoldDB" id="A0A5N6LGS2"/>
<evidence type="ECO:0000313" key="5">
    <source>
        <dbReference type="EMBL" id="KAD1267638.1"/>
    </source>
</evidence>
<dbReference type="OrthoDB" id="8062037at2759"/>
<feature type="compositionally biased region" description="Polar residues" evidence="3">
    <location>
        <begin position="306"/>
        <end position="316"/>
    </location>
</feature>
<dbReference type="SUPFAM" id="SSF57850">
    <property type="entry name" value="RING/U-box"/>
    <property type="match status" value="1"/>
</dbReference>
<proteinExistence type="predicted"/>
<feature type="region of interest" description="Disordered" evidence="3">
    <location>
        <begin position="306"/>
        <end position="327"/>
    </location>
</feature>
<dbReference type="Gene3D" id="3.30.40.10">
    <property type="entry name" value="Zinc/RING finger domain, C3HC4 (zinc finger)"/>
    <property type="match status" value="1"/>
</dbReference>
<feature type="domain" description="RING-type" evidence="4">
    <location>
        <begin position="17"/>
        <end position="64"/>
    </location>
</feature>
<dbReference type="PROSITE" id="PS50089">
    <property type="entry name" value="ZF_RING_2"/>
    <property type="match status" value="1"/>
</dbReference>
<dbReference type="PANTHER" id="PTHR47344">
    <property type="entry name" value="RING ZINC FINGER PROTEIN-RELATED"/>
    <property type="match status" value="1"/>
</dbReference>
<accession>A0A5N6LGS2</accession>
<feature type="coiled-coil region" evidence="2">
    <location>
        <begin position="162"/>
        <end position="196"/>
    </location>
</feature>
<keyword evidence="2" id="KW-0175">Coiled coil</keyword>
<evidence type="ECO:0000313" key="6">
    <source>
        <dbReference type="Proteomes" id="UP000326396"/>
    </source>
</evidence>
<dbReference type="EMBL" id="SZYD01000914">
    <property type="protein sequence ID" value="KAD1267638.1"/>
    <property type="molecule type" value="Genomic_DNA"/>
</dbReference>
<gene>
    <name evidence="5" type="ORF">E3N88_43087</name>
</gene>
<evidence type="ECO:0000256" key="3">
    <source>
        <dbReference type="SAM" id="MobiDB-lite"/>
    </source>
</evidence>
<dbReference type="SMART" id="SM00184">
    <property type="entry name" value="RING"/>
    <property type="match status" value="1"/>
</dbReference>
<dbReference type="Pfam" id="PF13639">
    <property type="entry name" value="zf-RING_2"/>
    <property type="match status" value="1"/>
</dbReference>
<dbReference type="CDD" id="cd16448">
    <property type="entry name" value="RING-H2"/>
    <property type="match status" value="1"/>
</dbReference>
<protein>
    <recommendedName>
        <fullName evidence="4">RING-type domain-containing protein</fullName>
    </recommendedName>
</protein>
<keyword evidence="1" id="KW-0862">Zinc</keyword>
<evidence type="ECO:0000259" key="4">
    <source>
        <dbReference type="PROSITE" id="PS50089"/>
    </source>
</evidence>
<dbReference type="InterPro" id="IPR001841">
    <property type="entry name" value="Znf_RING"/>
</dbReference>
<sequence>MIGSCNDSTQPFAKTICSICYEDLKPIVEDLQAISVCGHVFHELCIQQWFEYCSKGKKKCPICKQKCSESNVSRLYFQSVGDSDDSNISQKPQTCKENPEELQLEVRRLEGKIRGLSLSLESRENDFINIVDELSVCKEQLKTETSLKNEAMEQIRAFDCLLNLKTQELEKSDLECNKLQERNMALAKELAVLKLVSDLNLEDDEIGKLASLGNEPYSEKTVDTLKKALVARNKVYKDLMAKYKALGKDEARSRKELEKANEKLEELENLKEKIQKLETAKEMEDNELLRARKASKNTSVQNGVNFTLYDTDTPQDTIKEPDVHPRKTKRLRVTETIVKSNFKDGISPYILIDDDDTPKDSVSPESPSNDSATQPTKSAKTDDYMACVNEIGQYKILPNITNEASLPVLSSQEICFSAGVLAPDGTKRHLGSWCKRGQNKGFKASSVSKQSSGDLIAVGADGRGGTTKFLKSLNVRFLAYFTV</sequence>
<feature type="region of interest" description="Disordered" evidence="3">
    <location>
        <begin position="349"/>
        <end position="381"/>
    </location>
</feature>
<keyword evidence="6" id="KW-1185">Reference proteome</keyword>
<keyword evidence="1" id="KW-0479">Metal-binding</keyword>
<dbReference type="InterPro" id="IPR013083">
    <property type="entry name" value="Znf_RING/FYVE/PHD"/>
</dbReference>
<organism evidence="5 6">
    <name type="scientific">Mikania micrantha</name>
    <name type="common">bitter vine</name>
    <dbReference type="NCBI Taxonomy" id="192012"/>
    <lineage>
        <taxon>Eukaryota</taxon>
        <taxon>Viridiplantae</taxon>
        <taxon>Streptophyta</taxon>
        <taxon>Embryophyta</taxon>
        <taxon>Tracheophyta</taxon>
        <taxon>Spermatophyta</taxon>
        <taxon>Magnoliopsida</taxon>
        <taxon>eudicotyledons</taxon>
        <taxon>Gunneridae</taxon>
        <taxon>Pentapetalae</taxon>
        <taxon>asterids</taxon>
        <taxon>campanulids</taxon>
        <taxon>Asterales</taxon>
        <taxon>Asteraceae</taxon>
        <taxon>Asteroideae</taxon>
        <taxon>Heliantheae alliance</taxon>
        <taxon>Eupatorieae</taxon>
        <taxon>Mikania</taxon>
    </lineage>
</organism>
<name>A0A5N6LGS2_9ASTR</name>
<evidence type="ECO:0000256" key="2">
    <source>
        <dbReference type="SAM" id="Coils"/>
    </source>
</evidence>